<evidence type="ECO:0000313" key="3">
    <source>
        <dbReference type="Proteomes" id="UP000316167"/>
    </source>
</evidence>
<accession>A0A562SK02</accession>
<proteinExistence type="predicted"/>
<dbReference type="AlphaFoldDB" id="A0A562SK02"/>
<evidence type="ECO:0000259" key="1">
    <source>
        <dbReference type="Pfam" id="PF14292"/>
    </source>
</evidence>
<dbReference type="InterPro" id="IPR025970">
    <property type="entry name" value="SusE"/>
</dbReference>
<dbReference type="EMBL" id="VLLE01000004">
    <property type="protein sequence ID" value="TWI81532.1"/>
    <property type="molecule type" value="Genomic_DNA"/>
</dbReference>
<evidence type="ECO:0000313" key="2">
    <source>
        <dbReference type="EMBL" id="TWI81532.1"/>
    </source>
</evidence>
<gene>
    <name evidence="2" type="ORF">IQ13_2550</name>
</gene>
<dbReference type="PROSITE" id="PS51257">
    <property type="entry name" value="PROKAR_LIPOPROTEIN"/>
    <property type="match status" value="1"/>
</dbReference>
<dbReference type="Pfam" id="PF14292">
    <property type="entry name" value="SusE"/>
    <property type="match status" value="1"/>
</dbReference>
<sequence length="279" mass="30703">MKLIYQLFAMLLIFSLGACEKIENKNYLMDGTRPVLTGSSTAVRLQAGEENNVAIRFSWTNPNYKFTTGISSHDVKYKLEIDTLGANFNSSKKYQAIFTNDLSKTYTVGELNNILGNTMRLQLDPRRSYTFQARITSSLGVGTDAVPLQSDIITFTASPFPPPPKVEVPANGTLWATGDAFASSWQNPLPAPFSTTQQFTRISTTKYELTVNMPSGGNYKLIQTQGDWGSQYHMLPGGTWAGGELEKRDADPGFPGPPSPGNYKITVDFQLGIFSVVKL</sequence>
<name>A0A562SK02_9BACT</name>
<reference evidence="2 3" key="1">
    <citation type="journal article" date="2015" name="Stand. Genomic Sci.">
        <title>Genomic Encyclopedia of Bacterial and Archaeal Type Strains, Phase III: the genomes of soil and plant-associated and newly described type strains.</title>
        <authorList>
            <person name="Whitman W.B."/>
            <person name="Woyke T."/>
            <person name="Klenk H.P."/>
            <person name="Zhou Y."/>
            <person name="Lilburn T.G."/>
            <person name="Beck B.J."/>
            <person name="De Vos P."/>
            <person name="Vandamme P."/>
            <person name="Eisen J.A."/>
            <person name="Garrity G."/>
            <person name="Hugenholtz P."/>
            <person name="Kyrpides N.C."/>
        </authorList>
    </citation>
    <scope>NUCLEOTIDE SEQUENCE [LARGE SCALE GENOMIC DNA]</scope>
    <source>
        <strain evidence="2 3">CGMCC 1.7271</strain>
    </source>
</reference>
<feature type="domain" description="SusE outer membrane protein" evidence="1">
    <location>
        <begin position="24"/>
        <end position="135"/>
    </location>
</feature>
<organism evidence="2 3">
    <name type="scientific">Lacibacter cauensis</name>
    <dbReference type="NCBI Taxonomy" id="510947"/>
    <lineage>
        <taxon>Bacteria</taxon>
        <taxon>Pseudomonadati</taxon>
        <taxon>Bacteroidota</taxon>
        <taxon>Chitinophagia</taxon>
        <taxon>Chitinophagales</taxon>
        <taxon>Chitinophagaceae</taxon>
        <taxon>Lacibacter</taxon>
    </lineage>
</organism>
<keyword evidence="3" id="KW-1185">Reference proteome</keyword>
<protein>
    <submittedName>
        <fullName evidence="2">SusE-like outer membrane protein</fullName>
    </submittedName>
</protein>
<dbReference type="Proteomes" id="UP000316167">
    <property type="component" value="Unassembled WGS sequence"/>
</dbReference>
<dbReference type="Gene3D" id="2.60.40.3620">
    <property type="match status" value="1"/>
</dbReference>
<comment type="caution">
    <text evidence="2">The sequence shown here is derived from an EMBL/GenBank/DDBJ whole genome shotgun (WGS) entry which is preliminary data.</text>
</comment>